<accession>A0ABP6AR85</accession>
<evidence type="ECO:0000313" key="1">
    <source>
        <dbReference type="EMBL" id="GAA2521328.1"/>
    </source>
</evidence>
<dbReference type="Proteomes" id="UP001499978">
    <property type="component" value="Unassembled WGS sequence"/>
</dbReference>
<comment type="caution">
    <text evidence="1">The sequence shown here is derived from an EMBL/GenBank/DDBJ whole genome shotgun (WGS) entry which is preliminary data.</text>
</comment>
<name>A0ABP6AR85_9ACTN</name>
<protein>
    <submittedName>
        <fullName evidence="1">Uncharacterized protein</fullName>
    </submittedName>
</protein>
<evidence type="ECO:0000313" key="2">
    <source>
        <dbReference type="Proteomes" id="UP001499978"/>
    </source>
</evidence>
<dbReference type="RefSeq" id="WP_344171347.1">
    <property type="nucleotide sequence ID" value="NZ_BAAARY010000006.1"/>
</dbReference>
<sequence length="128" mass="13260">MELANYADGVDLIVGALVAGGVAAVTDTATAATREALDRLRSRLITLFRGDQAALAALQGEMTEAQAVRQLLEPHLLAAGAVDDPEVVQAARQMLISIHGATNTSIDARFSKGAMFGGVGNTQNVTIN</sequence>
<proteinExistence type="predicted"/>
<keyword evidence="2" id="KW-1185">Reference proteome</keyword>
<organism evidence="1 2">
    <name type="scientific">Pilimelia columellifera subsp. columellifera</name>
    <dbReference type="NCBI Taxonomy" id="706583"/>
    <lineage>
        <taxon>Bacteria</taxon>
        <taxon>Bacillati</taxon>
        <taxon>Actinomycetota</taxon>
        <taxon>Actinomycetes</taxon>
        <taxon>Micromonosporales</taxon>
        <taxon>Micromonosporaceae</taxon>
        <taxon>Pilimelia</taxon>
    </lineage>
</organism>
<reference evidence="2" key="1">
    <citation type="journal article" date="2019" name="Int. J. Syst. Evol. Microbiol.">
        <title>The Global Catalogue of Microorganisms (GCM) 10K type strain sequencing project: providing services to taxonomists for standard genome sequencing and annotation.</title>
        <authorList>
            <consortium name="The Broad Institute Genomics Platform"/>
            <consortium name="The Broad Institute Genome Sequencing Center for Infectious Disease"/>
            <person name="Wu L."/>
            <person name="Ma J."/>
        </authorList>
    </citation>
    <scope>NUCLEOTIDE SEQUENCE [LARGE SCALE GENOMIC DNA]</scope>
    <source>
        <strain evidence="2">JCM 3367</strain>
    </source>
</reference>
<dbReference type="EMBL" id="BAAARY010000006">
    <property type="protein sequence ID" value="GAA2521328.1"/>
    <property type="molecule type" value="Genomic_DNA"/>
</dbReference>
<gene>
    <name evidence="1" type="ORF">GCM10010201_19030</name>
</gene>